<organism evidence="1 2">
    <name type="scientific">Thermodesulfatator indicus (strain DSM 15286 / JCM 11887 / CIR29812)</name>
    <dbReference type="NCBI Taxonomy" id="667014"/>
    <lineage>
        <taxon>Bacteria</taxon>
        <taxon>Pseudomonadati</taxon>
        <taxon>Thermodesulfobacteriota</taxon>
        <taxon>Thermodesulfobacteria</taxon>
        <taxon>Thermodesulfobacteriales</taxon>
        <taxon>Thermodesulfatatoraceae</taxon>
        <taxon>Thermodesulfatator</taxon>
    </lineage>
</organism>
<dbReference type="PaxDb" id="667014-Thein_1509"/>
<dbReference type="InParanoid" id="F8AAF0"/>
<proteinExistence type="predicted"/>
<dbReference type="HOGENOM" id="CLU_2557185_0_0_0"/>
<evidence type="ECO:0000313" key="1">
    <source>
        <dbReference type="EMBL" id="AEH45370.1"/>
    </source>
</evidence>
<gene>
    <name evidence="1" type="ordered locus">Thein_1509</name>
</gene>
<accession>F8AAF0</accession>
<dbReference type="RefSeq" id="WP_013908112.1">
    <property type="nucleotide sequence ID" value="NC_015681.1"/>
</dbReference>
<evidence type="ECO:0000313" key="2">
    <source>
        <dbReference type="Proteomes" id="UP000006793"/>
    </source>
</evidence>
<name>F8AAF0_THEID</name>
<dbReference type="Proteomes" id="UP000006793">
    <property type="component" value="Chromosome"/>
</dbReference>
<reference evidence="2" key="1">
    <citation type="submission" date="2011-04" db="EMBL/GenBank/DDBJ databases">
        <title>The complete genome of Thermodesulfatator indicus DSM 15286.</title>
        <authorList>
            <person name="Lucas S."/>
            <person name="Copeland A."/>
            <person name="Lapidus A."/>
            <person name="Bruce D."/>
            <person name="Goodwin L."/>
            <person name="Pitluck S."/>
            <person name="Peters L."/>
            <person name="Kyrpides N."/>
            <person name="Mavromatis K."/>
            <person name="Pagani I."/>
            <person name="Ivanova N."/>
            <person name="Saunders L."/>
            <person name="Detter J.C."/>
            <person name="Tapia R."/>
            <person name="Han C."/>
            <person name="Land M."/>
            <person name="Hauser L."/>
            <person name="Markowitz V."/>
            <person name="Cheng J.-F."/>
            <person name="Hugenholtz P."/>
            <person name="Woyke T."/>
            <person name="Wu D."/>
            <person name="Spring S."/>
            <person name="Schroeder M."/>
            <person name="Brambilla E."/>
            <person name="Klenk H.-P."/>
            <person name="Eisen J.A."/>
        </authorList>
    </citation>
    <scope>NUCLEOTIDE SEQUENCE [LARGE SCALE GENOMIC DNA]</scope>
    <source>
        <strain evidence="2">DSM 15286 / JCM 11887 / CIR29812</strain>
    </source>
</reference>
<dbReference type="KEGG" id="tid:Thein_1509"/>
<dbReference type="EMBL" id="CP002683">
    <property type="protein sequence ID" value="AEH45370.1"/>
    <property type="molecule type" value="Genomic_DNA"/>
</dbReference>
<dbReference type="AlphaFoldDB" id="F8AAF0"/>
<protein>
    <submittedName>
        <fullName evidence="1">Uncharacterized protein</fullName>
    </submittedName>
</protein>
<sequence length="82" mass="9349">MNKKEFLTRLAELVEEAVDTYQDLNRKTSDQKEGLIEEAISWGICAIYLIRAVEALIGRKISITPLSPIEELEKVLDEELKS</sequence>
<reference evidence="1 2" key="2">
    <citation type="journal article" date="2012" name="Stand. Genomic Sci.">
        <title>Complete genome sequence of the thermophilic sulfate-reducing ocean bacterium Thermodesulfatator indicus type strain (CIR29812(T)).</title>
        <authorList>
            <person name="Anderson I."/>
            <person name="Saunders E."/>
            <person name="Lapidus A."/>
            <person name="Nolan M."/>
            <person name="Lucas S."/>
            <person name="Tice H."/>
            <person name="Del Rio T.G."/>
            <person name="Cheng J.F."/>
            <person name="Han C."/>
            <person name="Tapia R."/>
            <person name="Goodwin L.A."/>
            <person name="Pitluck S."/>
            <person name="Liolios K."/>
            <person name="Mavromatis K."/>
            <person name="Pagani I."/>
            <person name="Ivanova N."/>
            <person name="Mikhailova N."/>
            <person name="Pati A."/>
            <person name="Chen A."/>
            <person name="Palaniappan K."/>
            <person name="Land M."/>
            <person name="Hauser L."/>
            <person name="Jeffries C.D."/>
            <person name="Chang Y.J."/>
            <person name="Brambilla E.M."/>
            <person name="Rohde M."/>
            <person name="Spring S."/>
            <person name="Goker M."/>
            <person name="Detter J.C."/>
            <person name="Woyke T."/>
            <person name="Bristow J."/>
            <person name="Eisen J.A."/>
            <person name="Markowitz V."/>
            <person name="Hugenholtz P."/>
            <person name="Kyrpides N.C."/>
            <person name="Klenk H.P."/>
        </authorList>
    </citation>
    <scope>NUCLEOTIDE SEQUENCE [LARGE SCALE GENOMIC DNA]</scope>
    <source>
        <strain evidence="2">DSM 15286 / JCM 11887 / CIR29812</strain>
    </source>
</reference>
<keyword evidence="2" id="KW-1185">Reference proteome</keyword>
<dbReference type="STRING" id="667014.Thein_1509"/>